<sequence length="41" mass="4706">MKKGGELILKSARYYEKNLVSIVNCYGLSIWGKDEEIMLIV</sequence>
<organism evidence="1 2">
    <name type="scientific">[Clostridium] symbiosum ATCC 14940</name>
    <dbReference type="NCBI Taxonomy" id="411472"/>
    <lineage>
        <taxon>Bacteria</taxon>
        <taxon>Bacillati</taxon>
        <taxon>Bacillota</taxon>
        <taxon>Clostridia</taxon>
        <taxon>Lachnospirales</taxon>
        <taxon>Lachnospiraceae</taxon>
        <taxon>Otoolea</taxon>
    </lineage>
</organism>
<accession>A0ABC9U355</accession>
<dbReference type="EMBL" id="AWSU01000028">
    <property type="protein sequence ID" value="ERI80385.1"/>
    <property type="molecule type" value="Genomic_DNA"/>
</dbReference>
<comment type="caution">
    <text evidence="1">The sequence shown here is derived from an EMBL/GenBank/DDBJ whole genome shotgun (WGS) entry which is preliminary data.</text>
</comment>
<dbReference type="Proteomes" id="UP000016491">
    <property type="component" value="Unassembled WGS sequence"/>
</dbReference>
<dbReference type="AlphaFoldDB" id="A0ABC9U355"/>
<evidence type="ECO:0000313" key="2">
    <source>
        <dbReference type="Proteomes" id="UP000016491"/>
    </source>
</evidence>
<protein>
    <submittedName>
        <fullName evidence="1">Uncharacterized protein</fullName>
    </submittedName>
</protein>
<evidence type="ECO:0000313" key="1">
    <source>
        <dbReference type="EMBL" id="ERI80385.1"/>
    </source>
</evidence>
<reference evidence="1 2" key="1">
    <citation type="submission" date="2013-07" db="EMBL/GenBank/DDBJ databases">
        <authorList>
            <person name="Weinstock G."/>
            <person name="Sodergren E."/>
            <person name="Wylie T."/>
            <person name="Fulton L."/>
            <person name="Fulton R."/>
            <person name="Fronick C."/>
            <person name="O'Laughlin M."/>
            <person name="Godfrey J."/>
            <person name="Miner T."/>
            <person name="Herter B."/>
            <person name="Appelbaum E."/>
            <person name="Cordes M."/>
            <person name="Lek S."/>
            <person name="Wollam A."/>
            <person name="Pepin K.H."/>
            <person name="Palsikar V.B."/>
            <person name="Mitreva M."/>
            <person name="Wilson R.K."/>
        </authorList>
    </citation>
    <scope>NUCLEOTIDE SEQUENCE [LARGE SCALE GENOMIC DNA]</scope>
    <source>
        <strain evidence="1 2">ATCC 14940</strain>
    </source>
</reference>
<gene>
    <name evidence="1" type="ORF">CLOSYM_00361</name>
</gene>
<name>A0ABC9U355_CLOSY</name>
<proteinExistence type="predicted"/>